<keyword evidence="2" id="KW-1185">Reference proteome</keyword>
<dbReference type="Gene3D" id="6.10.280.50">
    <property type="match status" value="1"/>
</dbReference>
<gene>
    <name evidence="1" type="ORF">FHQ18_06660</name>
</gene>
<dbReference type="AlphaFoldDB" id="A0A5A8F2P1"/>
<reference evidence="1 2" key="1">
    <citation type="submission" date="2019-06" db="EMBL/GenBank/DDBJ databases">
        <title>Genomic insights into carbon and energy metabolism of Deferribacter autotrophicus revealed new metabolic traits in the phylum Deferribacteres.</title>
        <authorList>
            <person name="Slobodkin A.I."/>
            <person name="Slobodkina G.B."/>
            <person name="Allioux M."/>
            <person name="Alain K."/>
            <person name="Jebbar M."/>
            <person name="Shadrin V."/>
            <person name="Kublanov I.V."/>
            <person name="Toshchakov S.V."/>
            <person name="Bonch-Osmolovskaya E.A."/>
        </authorList>
    </citation>
    <scope>NUCLEOTIDE SEQUENCE [LARGE SCALE GENOMIC DNA]</scope>
    <source>
        <strain evidence="1 2">SL50</strain>
    </source>
</reference>
<dbReference type="RefSeq" id="WP_149266394.1">
    <property type="nucleotide sequence ID" value="NZ_VFJB01000005.1"/>
</dbReference>
<protein>
    <submittedName>
        <fullName evidence="1">DUF465 domain-containing protein</fullName>
    </submittedName>
</protein>
<dbReference type="OrthoDB" id="9808950at2"/>
<dbReference type="InterPro" id="IPR038444">
    <property type="entry name" value="DUF465_sf"/>
</dbReference>
<organism evidence="1 2">
    <name type="scientific">Deferribacter autotrophicus</name>
    <dbReference type="NCBI Taxonomy" id="500465"/>
    <lineage>
        <taxon>Bacteria</taxon>
        <taxon>Pseudomonadati</taxon>
        <taxon>Deferribacterota</taxon>
        <taxon>Deferribacteres</taxon>
        <taxon>Deferribacterales</taxon>
        <taxon>Deferribacteraceae</taxon>
        <taxon>Deferribacter</taxon>
    </lineage>
</organism>
<name>A0A5A8F2P1_9BACT</name>
<sequence>MLDKNDTIIKELLEKNDEFRKLFEEHIRLEQDLEALYSLKYFPPEVELKIKEIKLTKLKGKDRMNQIIKEYKEKIQGE</sequence>
<dbReference type="Proteomes" id="UP000322876">
    <property type="component" value="Unassembled WGS sequence"/>
</dbReference>
<evidence type="ECO:0000313" key="1">
    <source>
        <dbReference type="EMBL" id="KAA0258073.1"/>
    </source>
</evidence>
<comment type="caution">
    <text evidence="1">The sequence shown here is derived from an EMBL/GenBank/DDBJ whole genome shotgun (WGS) entry which is preliminary data.</text>
</comment>
<proteinExistence type="predicted"/>
<dbReference type="EMBL" id="VFJB01000005">
    <property type="protein sequence ID" value="KAA0258073.1"/>
    <property type="molecule type" value="Genomic_DNA"/>
</dbReference>
<accession>A0A5A8F2P1</accession>
<evidence type="ECO:0000313" key="2">
    <source>
        <dbReference type="Proteomes" id="UP000322876"/>
    </source>
</evidence>